<accession>A0A318KGE9</accession>
<name>A0A318KGE9_9FIRM</name>
<dbReference type="InterPro" id="IPR000515">
    <property type="entry name" value="MetI-like"/>
</dbReference>
<dbReference type="PANTHER" id="PTHR43470">
    <property type="entry name" value="PHOSPHATE TRANSPORT SYSTEM PERMEASE PROTEIN PSTA-RELATED"/>
    <property type="match status" value="1"/>
</dbReference>
<evidence type="ECO:0000313" key="10">
    <source>
        <dbReference type="EMBL" id="PXX76881.1"/>
    </source>
</evidence>
<dbReference type="CDD" id="cd06261">
    <property type="entry name" value="TM_PBP2"/>
    <property type="match status" value="1"/>
</dbReference>
<keyword evidence="5 8" id="KW-0812">Transmembrane</keyword>
<dbReference type="NCBIfam" id="TIGR00974">
    <property type="entry name" value="3a0107s02c"/>
    <property type="match status" value="1"/>
</dbReference>
<feature type="transmembrane region" description="Helical" evidence="8">
    <location>
        <begin position="382"/>
        <end position="404"/>
    </location>
</feature>
<dbReference type="InterPro" id="IPR005672">
    <property type="entry name" value="Phosphate_PstA"/>
</dbReference>
<dbReference type="PROSITE" id="PS50928">
    <property type="entry name" value="ABC_TM1"/>
    <property type="match status" value="1"/>
</dbReference>
<dbReference type="GO" id="GO:0035435">
    <property type="term" value="P:phosphate ion transmembrane transport"/>
    <property type="evidence" value="ECO:0007669"/>
    <property type="project" value="InterPro"/>
</dbReference>
<evidence type="ECO:0000256" key="6">
    <source>
        <dbReference type="ARBA" id="ARBA00022989"/>
    </source>
</evidence>
<dbReference type="AlphaFoldDB" id="A0A318KGE9"/>
<comment type="subcellular location">
    <subcellularLocation>
        <location evidence="1 8">Cell membrane</location>
        <topology evidence="1 8">Multi-pass membrane protein</topology>
    </subcellularLocation>
</comment>
<evidence type="ECO:0000256" key="7">
    <source>
        <dbReference type="ARBA" id="ARBA00023136"/>
    </source>
</evidence>
<protein>
    <recommendedName>
        <fullName evidence="8">Phosphate transport system permease protein PstA</fullName>
    </recommendedName>
</protein>
<dbReference type="Gene3D" id="1.10.3720.10">
    <property type="entry name" value="MetI-like"/>
    <property type="match status" value="1"/>
</dbReference>
<gene>
    <name evidence="10" type="ORF">DES51_11376</name>
</gene>
<keyword evidence="4 8" id="KW-1003">Cell membrane</keyword>
<evidence type="ECO:0000256" key="8">
    <source>
        <dbReference type="RuleBase" id="RU363043"/>
    </source>
</evidence>
<dbReference type="GO" id="GO:0005315">
    <property type="term" value="F:phosphate transmembrane transporter activity"/>
    <property type="evidence" value="ECO:0007669"/>
    <property type="project" value="InterPro"/>
</dbReference>
<dbReference type="STRING" id="1034346.GCA_000313565_03386"/>
<evidence type="ECO:0000256" key="4">
    <source>
        <dbReference type="ARBA" id="ARBA00022475"/>
    </source>
</evidence>
<keyword evidence="11" id="KW-1185">Reference proteome</keyword>
<evidence type="ECO:0000256" key="1">
    <source>
        <dbReference type="ARBA" id="ARBA00004651"/>
    </source>
</evidence>
<feature type="transmembrane region" description="Helical" evidence="8">
    <location>
        <begin position="264"/>
        <end position="285"/>
    </location>
</feature>
<comment type="similarity">
    <text evidence="2 8">Belongs to the binding-protein-dependent transport system permease family. CysTW subfamily.</text>
</comment>
<evidence type="ECO:0000259" key="9">
    <source>
        <dbReference type="PROSITE" id="PS50928"/>
    </source>
</evidence>
<dbReference type="GO" id="GO:0005886">
    <property type="term" value="C:plasma membrane"/>
    <property type="evidence" value="ECO:0007669"/>
    <property type="project" value="UniProtKB-SubCell"/>
</dbReference>
<dbReference type="RefSeq" id="WP_022939665.1">
    <property type="nucleotide sequence ID" value="NZ_CABKRQ010000011.1"/>
</dbReference>
<dbReference type="InterPro" id="IPR035906">
    <property type="entry name" value="MetI-like_sf"/>
</dbReference>
<keyword evidence="6 8" id="KW-1133">Transmembrane helix</keyword>
<evidence type="ECO:0000256" key="3">
    <source>
        <dbReference type="ARBA" id="ARBA00022448"/>
    </source>
</evidence>
<feature type="transmembrane region" description="Helical" evidence="8">
    <location>
        <begin position="239"/>
        <end position="258"/>
    </location>
</feature>
<proteinExistence type="inferred from homology"/>
<keyword evidence="3" id="KW-0813">Transport</keyword>
<keyword evidence="7 8" id="KW-0472">Membrane</keyword>
<dbReference type="OrthoDB" id="9785113at2"/>
<reference evidence="10 11" key="1">
    <citation type="submission" date="2018-05" db="EMBL/GenBank/DDBJ databases">
        <title>Genomic Encyclopedia of Type Strains, Phase IV (KMG-IV): sequencing the most valuable type-strain genomes for metagenomic binning, comparative biology and taxonomic classification.</title>
        <authorList>
            <person name="Goeker M."/>
        </authorList>
    </citation>
    <scope>NUCLEOTIDE SEQUENCE [LARGE SCALE GENOMIC DNA]</scope>
    <source>
        <strain evidence="10 11">JC118</strain>
    </source>
</reference>
<dbReference type="Pfam" id="PF00528">
    <property type="entry name" value="BPD_transp_1"/>
    <property type="match status" value="1"/>
</dbReference>
<feature type="domain" description="ABC transmembrane type-1" evidence="9">
    <location>
        <begin position="194"/>
        <end position="401"/>
    </location>
</feature>
<evidence type="ECO:0000256" key="5">
    <source>
        <dbReference type="ARBA" id="ARBA00022692"/>
    </source>
</evidence>
<evidence type="ECO:0000256" key="2">
    <source>
        <dbReference type="ARBA" id="ARBA00007069"/>
    </source>
</evidence>
<evidence type="ECO:0000313" key="11">
    <source>
        <dbReference type="Proteomes" id="UP000247612"/>
    </source>
</evidence>
<dbReference type="SUPFAM" id="SSF161098">
    <property type="entry name" value="MetI-like"/>
    <property type="match status" value="1"/>
</dbReference>
<sequence>MIRENRRSSKVSDGLLNGITYLSSLISVTVLISIFIFIFSKGFSLISFDLLKNDYWSKNYLVEVKTEVNHSGSFTAPDDLTPQASFSEKWGIAFVDALSNDKHELVLVEYIDPLSPFAHTIDKSAGANKGLDLTLEVGVQIEKIDFKRLDGSADFAGNLASQNAAEIAAALDQDAASITSAYVKTPGGGIRGSLLTTGYLIVVSLLIALPIGIAAAIYLNEYANKSRLNRMIRSGIETLTGVPSIVYGLMGVSVLFPITRAFGATTTNILLGSLTMAIILLPTIIRSTEEALLVVPNSLRDASLSLGANQSQTIFKVVLPCAVPGILTGVLLSIGRVIGESAALIYTMGTFINDSPTLLSQGTSLAVHIWSVMSGEQPNFELASAISIIILIFVLCLNIIVKLLSKRLNKAWY</sequence>
<dbReference type="EMBL" id="QJKH01000013">
    <property type="protein sequence ID" value="PXX76881.1"/>
    <property type="molecule type" value="Genomic_DNA"/>
</dbReference>
<dbReference type="PANTHER" id="PTHR43470:SF3">
    <property type="entry name" value="PHOSPHATE TRANSPORT SYSTEM PERMEASE PROTEIN PSTA-RELATED"/>
    <property type="match status" value="1"/>
</dbReference>
<feature type="transmembrane region" description="Helical" evidence="8">
    <location>
        <begin position="199"/>
        <end position="219"/>
    </location>
</feature>
<comment type="caution">
    <text evidence="10">The sequence shown here is derived from an EMBL/GenBank/DDBJ whole genome shotgun (WGS) entry which is preliminary data.</text>
</comment>
<dbReference type="Proteomes" id="UP000247612">
    <property type="component" value="Unassembled WGS sequence"/>
</dbReference>
<feature type="transmembrane region" description="Helical" evidence="8">
    <location>
        <begin position="317"/>
        <end position="338"/>
    </location>
</feature>
<organism evidence="10 11">
    <name type="scientific">Dielma fastidiosa</name>
    <dbReference type="NCBI Taxonomy" id="1034346"/>
    <lineage>
        <taxon>Bacteria</taxon>
        <taxon>Bacillati</taxon>
        <taxon>Bacillota</taxon>
        <taxon>Erysipelotrichia</taxon>
        <taxon>Erysipelotrichales</taxon>
        <taxon>Erysipelotrichaceae</taxon>
        <taxon>Dielma</taxon>
    </lineage>
</organism>
<feature type="transmembrane region" description="Helical" evidence="8">
    <location>
        <begin position="21"/>
        <end position="40"/>
    </location>
</feature>